<feature type="transmembrane region" description="Helical" evidence="1">
    <location>
        <begin position="508"/>
        <end position="529"/>
    </location>
</feature>
<accession>A0A162K436</accession>
<dbReference type="OrthoDB" id="3061561at2759"/>
<keyword evidence="1" id="KW-1133">Transmembrane helix</keyword>
<proteinExistence type="predicted"/>
<organism evidence="3 4">
    <name type="scientific">Akanthomyces lecanii RCEF 1005</name>
    <dbReference type="NCBI Taxonomy" id="1081108"/>
    <lineage>
        <taxon>Eukaryota</taxon>
        <taxon>Fungi</taxon>
        <taxon>Dikarya</taxon>
        <taxon>Ascomycota</taxon>
        <taxon>Pezizomycotina</taxon>
        <taxon>Sordariomycetes</taxon>
        <taxon>Hypocreomycetidae</taxon>
        <taxon>Hypocreales</taxon>
        <taxon>Cordycipitaceae</taxon>
        <taxon>Akanthomyces</taxon>
        <taxon>Cordyceps confragosa</taxon>
    </lineage>
</organism>
<dbReference type="PANTHER" id="PTHR35043:SF7">
    <property type="entry name" value="TRANSCRIPTION FACTOR DOMAIN-CONTAINING PROTEIN"/>
    <property type="match status" value="1"/>
</dbReference>
<feature type="transmembrane region" description="Helical" evidence="1">
    <location>
        <begin position="584"/>
        <end position="608"/>
    </location>
</feature>
<dbReference type="EMBL" id="AZHF01000003">
    <property type="protein sequence ID" value="OAA77692.1"/>
    <property type="molecule type" value="Genomic_DNA"/>
</dbReference>
<dbReference type="PANTHER" id="PTHR35043">
    <property type="entry name" value="TRANSCRIPTION FACTOR DOMAIN-CONTAINING PROTEIN"/>
    <property type="match status" value="1"/>
</dbReference>
<feature type="chain" id="PRO_5007836325" evidence="2">
    <location>
        <begin position="17"/>
        <end position="636"/>
    </location>
</feature>
<name>A0A162K436_CORDF</name>
<feature type="signal peptide" evidence="2">
    <location>
        <begin position="1"/>
        <end position="16"/>
    </location>
</feature>
<dbReference type="AlphaFoldDB" id="A0A162K436"/>
<keyword evidence="1" id="KW-0472">Membrane</keyword>
<feature type="transmembrane region" description="Helical" evidence="1">
    <location>
        <begin position="87"/>
        <end position="105"/>
    </location>
</feature>
<dbReference type="Proteomes" id="UP000076881">
    <property type="component" value="Unassembled WGS sequence"/>
</dbReference>
<protein>
    <submittedName>
        <fullName evidence="3">Uncharacterized protein</fullName>
    </submittedName>
</protein>
<keyword evidence="4" id="KW-1185">Reference proteome</keyword>
<dbReference type="STRING" id="1081108.A0A162K436"/>
<feature type="transmembrane region" description="Helical" evidence="1">
    <location>
        <begin position="47"/>
        <end position="66"/>
    </location>
</feature>
<keyword evidence="1" id="KW-0812">Transmembrane</keyword>
<evidence type="ECO:0000256" key="1">
    <source>
        <dbReference type="SAM" id="Phobius"/>
    </source>
</evidence>
<keyword evidence="2" id="KW-0732">Signal</keyword>
<evidence type="ECO:0000313" key="4">
    <source>
        <dbReference type="Proteomes" id="UP000076881"/>
    </source>
</evidence>
<evidence type="ECO:0000256" key="2">
    <source>
        <dbReference type="SAM" id="SignalP"/>
    </source>
</evidence>
<comment type="caution">
    <text evidence="3">The sequence shown here is derived from an EMBL/GenBank/DDBJ whole genome shotgun (WGS) entry which is preliminary data.</text>
</comment>
<evidence type="ECO:0000313" key="3">
    <source>
        <dbReference type="EMBL" id="OAA77692.1"/>
    </source>
</evidence>
<feature type="transmembrane region" description="Helical" evidence="1">
    <location>
        <begin position="541"/>
        <end position="564"/>
    </location>
</feature>
<gene>
    <name evidence="3" type="ORF">LEL_04515</name>
</gene>
<sequence length="636" mass="70545">MLWLLLAFAFTQCTNATTSRRNASNIAASQNKDQYVSYVSDPDGRGTLSLVLSCLLTLILCVWSAVHPNVPAQERRGSLKATILFTTKWVLAGIYAPELVVFVAWRQWCSARMLQKHIDQLPDASSKTDSNSGSAEAGSHRPKWTIVHSFFACAGGFSVELDSLRDAIPPLQSAAHGGTVDEKAKPTRLTLTARGVLFLAENGWLPTVYREEIDDKSKANDLAKATVIIQATWMLVQVIGRLAARLPVTLLEINTVAHVLCAFGMYVFWWNKPLLPTEPFVLRNEKMAPLVAFMYSSSEMSGQISEKVIKSQTPVKTLLAKLLQYSTTPELESLCVRMDTASDECDASAPVIKVPTMHSPLMTSTQRVFSRSDVLHGAGTIALATKPTQIEGSSTFRIQPAPQSCLQVLRELKEKEEGTAFFERRPRVIYHSATKLKNAPDDRRWQLMGQVLQSAPCLLSERVLLSHKVPSTSSPGTHISCIHLRPEQLVARHISNWPSNDLLRNVDGLVVGIILWLANLFYGAFHAAAWNEHFPSSTEKWLWRASAAYIASCGGFWVVLNSAVSRWARLNSFWEKWMDGEKSLLGTMALAAVVLLCGSSFVLARMYVVMEAFLSIRELPASAYQTPQWADVFPHL</sequence>
<reference evidence="3 4" key="1">
    <citation type="journal article" date="2016" name="Genome Biol. Evol.">
        <title>Divergent and convergent evolution of fungal pathogenicity.</title>
        <authorList>
            <person name="Shang Y."/>
            <person name="Xiao G."/>
            <person name="Zheng P."/>
            <person name="Cen K."/>
            <person name="Zhan S."/>
            <person name="Wang C."/>
        </authorList>
    </citation>
    <scope>NUCLEOTIDE SEQUENCE [LARGE SCALE GENOMIC DNA]</scope>
    <source>
        <strain evidence="3 4">RCEF 1005</strain>
    </source>
</reference>